<evidence type="ECO:0000313" key="1">
    <source>
        <dbReference type="EMBL" id="RDX54488.1"/>
    </source>
</evidence>
<sequence length="168" mass="19002">MMGGVWWYIITHALGTIGREYSYILSSSDGDSDGGRVGAAASHLCMYVCVYRVRSSIVHAEQARNHGTVGRAGKGRRRWAVYKDRGVMRGARCRMQDARRVWCERVTEKRHEKRETRAAATALRETGISNYVLVVYTCTARPRRPRHCDSVGEGEGGQEKQYVVRYVS</sequence>
<dbReference type="AlphaFoldDB" id="A0A371DPQ0"/>
<proteinExistence type="predicted"/>
<name>A0A371DPQ0_9APHY</name>
<keyword evidence="2" id="KW-1185">Reference proteome</keyword>
<dbReference type="EMBL" id="KZ857384">
    <property type="protein sequence ID" value="RDX54488.1"/>
    <property type="molecule type" value="Genomic_DNA"/>
</dbReference>
<reference evidence="1 2" key="1">
    <citation type="journal article" date="2018" name="Biotechnol. Biofuels">
        <title>Integrative visual omics of the white-rot fungus Polyporus brumalis exposes the biotechnological potential of its oxidative enzymes for delignifying raw plant biomass.</title>
        <authorList>
            <person name="Miyauchi S."/>
            <person name="Rancon A."/>
            <person name="Drula E."/>
            <person name="Hage H."/>
            <person name="Chaduli D."/>
            <person name="Favel A."/>
            <person name="Grisel S."/>
            <person name="Henrissat B."/>
            <person name="Herpoel-Gimbert I."/>
            <person name="Ruiz-Duenas F.J."/>
            <person name="Chevret D."/>
            <person name="Hainaut M."/>
            <person name="Lin J."/>
            <person name="Wang M."/>
            <person name="Pangilinan J."/>
            <person name="Lipzen A."/>
            <person name="Lesage-Meessen L."/>
            <person name="Navarro D."/>
            <person name="Riley R."/>
            <person name="Grigoriev I.V."/>
            <person name="Zhou S."/>
            <person name="Raouche S."/>
            <person name="Rosso M.N."/>
        </authorList>
    </citation>
    <scope>NUCLEOTIDE SEQUENCE [LARGE SCALE GENOMIC DNA]</scope>
    <source>
        <strain evidence="1 2">BRFM 1820</strain>
    </source>
</reference>
<protein>
    <submittedName>
        <fullName evidence="1">Uncharacterized protein</fullName>
    </submittedName>
</protein>
<organism evidence="1 2">
    <name type="scientific">Lentinus brumalis</name>
    <dbReference type="NCBI Taxonomy" id="2498619"/>
    <lineage>
        <taxon>Eukaryota</taxon>
        <taxon>Fungi</taxon>
        <taxon>Dikarya</taxon>
        <taxon>Basidiomycota</taxon>
        <taxon>Agaricomycotina</taxon>
        <taxon>Agaricomycetes</taxon>
        <taxon>Polyporales</taxon>
        <taxon>Polyporaceae</taxon>
        <taxon>Lentinus</taxon>
    </lineage>
</organism>
<evidence type="ECO:0000313" key="2">
    <source>
        <dbReference type="Proteomes" id="UP000256964"/>
    </source>
</evidence>
<gene>
    <name evidence="1" type="ORF">OH76DRAFT_970573</name>
</gene>
<accession>A0A371DPQ0</accession>
<dbReference type="Proteomes" id="UP000256964">
    <property type="component" value="Unassembled WGS sequence"/>
</dbReference>